<dbReference type="Pfam" id="PF00072">
    <property type="entry name" value="Response_reg"/>
    <property type="match status" value="1"/>
</dbReference>
<dbReference type="Proteomes" id="UP000509371">
    <property type="component" value="Chromosome"/>
</dbReference>
<keyword evidence="1" id="KW-0597">Phosphoprotein</keyword>
<dbReference type="SMART" id="SM00448">
    <property type="entry name" value="REC"/>
    <property type="match status" value="1"/>
</dbReference>
<dbReference type="AlphaFoldDB" id="A0A859CV54"/>
<reference evidence="4 5" key="1">
    <citation type="submission" date="2020-06" db="EMBL/GenBank/DDBJ databases">
        <authorList>
            <person name="Voronona O.L."/>
            <person name="Aksenova E.I."/>
            <person name="Kunda M.S."/>
            <person name="Semenov A.N."/>
            <person name="Ryzhova N."/>
        </authorList>
    </citation>
    <scope>NUCLEOTIDE SEQUENCE [LARGE SCALE GENOMIC DNA]</scope>
    <source>
        <strain evidence="4 5">MPKMM3633</strain>
    </source>
</reference>
<dbReference type="GO" id="GO:0000160">
    <property type="term" value="P:phosphorelay signal transduction system"/>
    <property type="evidence" value="ECO:0007669"/>
    <property type="project" value="InterPro"/>
</dbReference>
<dbReference type="PROSITE" id="PS50110">
    <property type="entry name" value="RESPONSE_REGULATORY"/>
    <property type="match status" value="1"/>
</dbReference>
<feature type="domain" description="Response regulatory" evidence="2">
    <location>
        <begin position="6"/>
        <end position="121"/>
    </location>
</feature>
<sequence length="388" mass="43861">MMDTPRALFVDDEGMVLNSLRRGLRQQCRDWELKLCTSPQEALRLLADFDPWVVISDKRMPEMNGIDFLRTVSQKSPESIRVLLTGDTSVEGALDMADVAHVLIAKPFELKSFVRILQRVKCIRALPISKALRHQLGTIEHIPVEPRLYQKLLECLKSNRSDTRDMAGIINQSPYILAKLLQLANSAFLGFARPVWTTHEAIARIGIELTKNLVFCFGVFENSGINDSHLRDQLSSEAMDVALLCRELCVSSGCDRREIDDAFLVGLMHNIGKLISTTTRMQSNSDGSDIFPLIEDVAGAYMLAMWEFDSAFVNAILYQSIPERAEQKTLLCCRLYVAKIVNYSRKLKISALDYESGLNFPLLQSQGLLHEVVSWITHVEKQTIRDNK</sequence>
<dbReference type="EMBL" id="CP054301">
    <property type="protein sequence ID" value="QKK80338.1"/>
    <property type="molecule type" value="Genomic_DNA"/>
</dbReference>
<dbReference type="PANTHER" id="PTHR33525">
    <property type="match status" value="1"/>
</dbReference>
<dbReference type="KEGG" id="mpri:MP3633_1608"/>
<evidence type="ECO:0000313" key="4">
    <source>
        <dbReference type="EMBL" id="QKK80338.1"/>
    </source>
</evidence>
<dbReference type="InterPro" id="IPR011006">
    <property type="entry name" value="CheY-like_superfamily"/>
</dbReference>
<dbReference type="InterPro" id="IPR052340">
    <property type="entry name" value="RNase_Y/CdgJ"/>
</dbReference>
<name>A0A859CV54_9GAMM</name>
<evidence type="ECO:0000259" key="3">
    <source>
        <dbReference type="PROSITE" id="PS51833"/>
    </source>
</evidence>
<dbReference type="SUPFAM" id="SSF109604">
    <property type="entry name" value="HD-domain/PDEase-like"/>
    <property type="match status" value="1"/>
</dbReference>
<feature type="domain" description="HDOD" evidence="3">
    <location>
        <begin position="142"/>
        <end position="322"/>
    </location>
</feature>
<gene>
    <name evidence="4" type="ORF">MP3633_1608</name>
</gene>
<accession>A0A859CV54</accession>
<protein>
    <submittedName>
        <fullName evidence="4">HDOD domain-containing protein</fullName>
    </submittedName>
</protein>
<evidence type="ECO:0000259" key="2">
    <source>
        <dbReference type="PROSITE" id="PS50110"/>
    </source>
</evidence>
<dbReference type="SUPFAM" id="SSF52172">
    <property type="entry name" value="CheY-like"/>
    <property type="match status" value="1"/>
</dbReference>
<dbReference type="Pfam" id="PF08668">
    <property type="entry name" value="HDOD"/>
    <property type="match status" value="1"/>
</dbReference>
<dbReference type="Gene3D" id="1.10.3210.10">
    <property type="entry name" value="Hypothetical protein af1432"/>
    <property type="match status" value="1"/>
</dbReference>
<proteinExistence type="predicted"/>
<dbReference type="InterPro" id="IPR001789">
    <property type="entry name" value="Sig_transdc_resp-reg_receiver"/>
</dbReference>
<dbReference type="PROSITE" id="PS51833">
    <property type="entry name" value="HDOD"/>
    <property type="match status" value="1"/>
</dbReference>
<dbReference type="InterPro" id="IPR014626">
    <property type="entry name" value="Sig_transdc_resp-reg_put"/>
</dbReference>
<dbReference type="PANTHER" id="PTHR33525:SF5">
    <property type="entry name" value="TWO COMPONENT SIGNAL TRANSDUCTION SYSTEM RESPONSE REGULATOR"/>
    <property type="match status" value="1"/>
</dbReference>
<dbReference type="PIRSF" id="PIRSF036883">
    <property type="entry name" value="RR_HD-GYP_mod"/>
    <property type="match status" value="1"/>
</dbReference>
<dbReference type="Gene3D" id="3.40.50.2300">
    <property type="match status" value="1"/>
</dbReference>
<evidence type="ECO:0000256" key="1">
    <source>
        <dbReference type="PROSITE-ProRule" id="PRU00169"/>
    </source>
</evidence>
<dbReference type="InterPro" id="IPR013976">
    <property type="entry name" value="HDOD"/>
</dbReference>
<feature type="modified residue" description="4-aspartylphosphate" evidence="1">
    <location>
        <position position="57"/>
    </location>
</feature>
<evidence type="ECO:0000313" key="5">
    <source>
        <dbReference type="Proteomes" id="UP000509371"/>
    </source>
</evidence>
<organism evidence="4 5">
    <name type="scientific">Marinomonas primoryensis</name>
    <dbReference type="NCBI Taxonomy" id="178399"/>
    <lineage>
        <taxon>Bacteria</taxon>
        <taxon>Pseudomonadati</taxon>
        <taxon>Pseudomonadota</taxon>
        <taxon>Gammaproteobacteria</taxon>
        <taxon>Oceanospirillales</taxon>
        <taxon>Oceanospirillaceae</taxon>
        <taxon>Marinomonas</taxon>
    </lineage>
</organism>